<sequence>MKFSSAVVVSALAVFVAVVEGQRHVSDYSRPSRLRQLKEDSKAGKDEPVIEVEELSFSMSMPEIVMSVPVVEEEETATATTAVPASTEAALMSETSTVSAATTEALVSSKAAKEDPEEEDIDLDLIVMSMSMSLPEEVSITTTVTPVEVETTLVSSTTEAPLSETTVSAETTASSETTEAAEEEEEAADEEIDVDSVVLSMSMSLSMVTLEEVTIAESKAGKKLPSGRAYRVFPNGGSGKKKIRRV</sequence>
<feature type="region of interest" description="Disordered" evidence="1">
    <location>
        <begin position="218"/>
        <end position="246"/>
    </location>
</feature>
<dbReference type="GeneID" id="7450572"/>
<dbReference type="HOGENOM" id="CLU_1131007_0_0_1"/>
<protein>
    <submittedName>
        <fullName evidence="3">Uncharacterized protein</fullName>
    </submittedName>
</protein>
<evidence type="ECO:0000313" key="3">
    <source>
        <dbReference type="EMBL" id="ACI64674.1"/>
    </source>
</evidence>
<keyword evidence="2" id="KW-0732">Signal</keyword>
<dbReference type="InParanoid" id="B5YNQ4"/>
<dbReference type="AlphaFoldDB" id="B5YNQ4"/>
<accession>B5YNQ4</accession>
<dbReference type="PaxDb" id="35128-Thaps7233"/>
<feature type="compositionally biased region" description="Acidic residues" evidence="1">
    <location>
        <begin position="179"/>
        <end position="191"/>
    </location>
</feature>
<dbReference type="EMBL" id="CP001160">
    <property type="protein sequence ID" value="ACI64674.1"/>
    <property type="molecule type" value="Genomic_DNA"/>
</dbReference>
<feature type="chain" id="PRO_5002841504" evidence="2">
    <location>
        <begin position="22"/>
        <end position="246"/>
    </location>
</feature>
<evidence type="ECO:0000256" key="2">
    <source>
        <dbReference type="SAM" id="SignalP"/>
    </source>
</evidence>
<feature type="region of interest" description="Disordered" evidence="1">
    <location>
        <begin position="155"/>
        <end position="191"/>
    </location>
</feature>
<evidence type="ECO:0000313" key="4">
    <source>
        <dbReference type="Proteomes" id="UP000001449"/>
    </source>
</evidence>
<feature type="compositionally biased region" description="Low complexity" evidence="1">
    <location>
        <begin position="155"/>
        <end position="178"/>
    </location>
</feature>
<name>B5YNQ4_THAPS</name>
<dbReference type="KEGG" id="tps:THAPS_7233"/>
<dbReference type="RefSeq" id="XP_002295957.1">
    <property type="nucleotide sequence ID" value="XM_002295921.1"/>
</dbReference>
<gene>
    <name evidence="3" type="ORF">THAPS_7233</name>
</gene>
<dbReference type="Proteomes" id="UP000001449">
    <property type="component" value="Chromosome 7"/>
</dbReference>
<evidence type="ECO:0000256" key="1">
    <source>
        <dbReference type="SAM" id="MobiDB-lite"/>
    </source>
</evidence>
<organism evidence="3 4">
    <name type="scientific">Thalassiosira pseudonana</name>
    <name type="common">Marine diatom</name>
    <name type="synonym">Cyclotella nana</name>
    <dbReference type="NCBI Taxonomy" id="35128"/>
    <lineage>
        <taxon>Eukaryota</taxon>
        <taxon>Sar</taxon>
        <taxon>Stramenopiles</taxon>
        <taxon>Ochrophyta</taxon>
        <taxon>Bacillariophyta</taxon>
        <taxon>Coscinodiscophyceae</taxon>
        <taxon>Thalassiosirophycidae</taxon>
        <taxon>Thalassiosirales</taxon>
        <taxon>Thalassiosiraceae</taxon>
        <taxon>Thalassiosira</taxon>
    </lineage>
</organism>
<feature type="signal peptide" evidence="2">
    <location>
        <begin position="1"/>
        <end position="21"/>
    </location>
</feature>
<reference evidence="3 4" key="2">
    <citation type="journal article" date="2008" name="Nature">
        <title>The Phaeodactylum genome reveals the evolutionary history of diatom genomes.</title>
        <authorList>
            <person name="Bowler C."/>
            <person name="Allen A.E."/>
            <person name="Badger J.H."/>
            <person name="Grimwood J."/>
            <person name="Jabbari K."/>
            <person name="Kuo A."/>
            <person name="Maheswari U."/>
            <person name="Martens C."/>
            <person name="Maumus F."/>
            <person name="Otillar R.P."/>
            <person name="Rayko E."/>
            <person name="Salamov A."/>
            <person name="Vandepoele K."/>
            <person name="Beszteri B."/>
            <person name="Gruber A."/>
            <person name="Heijde M."/>
            <person name="Katinka M."/>
            <person name="Mock T."/>
            <person name="Valentin K."/>
            <person name="Verret F."/>
            <person name="Berges J.A."/>
            <person name="Brownlee C."/>
            <person name="Cadoret J.P."/>
            <person name="Chiovitti A."/>
            <person name="Choi C.J."/>
            <person name="Coesel S."/>
            <person name="De Martino A."/>
            <person name="Detter J.C."/>
            <person name="Durkin C."/>
            <person name="Falciatore A."/>
            <person name="Fournet J."/>
            <person name="Haruta M."/>
            <person name="Huysman M.J."/>
            <person name="Jenkins B.D."/>
            <person name="Jiroutova K."/>
            <person name="Jorgensen R.E."/>
            <person name="Joubert Y."/>
            <person name="Kaplan A."/>
            <person name="Kroger N."/>
            <person name="Kroth P.G."/>
            <person name="La Roche J."/>
            <person name="Lindquist E."/>
            <person name="Lommer M."/>
            <person name="Martin-Jezequel V."/>
            <person name="Lopez P.J."/>
            <person name="Lucas S."/>
            <person name="Mangogna M."/>
            <person name="McGinnis K."/>
            <person name="Medlin L.K."/>
            <person name="Montsant A."/>
            <person name="Oudot-Le Secq M.P."/>
            <person name="Napoli C."/>
            <person name="Obornik M."/>
            <person name="Parker M.S."/>
            <person name="Petit J.L."/>
            <person name="Porcel B.M."/>
            <person name="Poulsen N."/>
            <person name="Robison M."/>
            <person name="Rychlewski L."/>
            <person name="Rynearson T.A."/>
            <person name="Schmutz J."/>
            <person name="Shapiro H."/>
            <person name="Siaut M."/>
            <person name="Stanley M."/>
            <person name="Sussman M.R."/>
            <person name="Taylor A.R."/>
            <person name="Vardi A."/>
            <person name="von Dassow P."/>
            <person name="Vyverman W."/>
            <person name="Willis A."/>
            <person name="Wyrwicz L.S."/>
            <person name="Rokhsar D.S."/>
            <person name="Weissenbach J."/>
            <person name="Armbrust E.V."/>
            <person name="Green B.R."/>
            <person name="Van de Peer Y."/>
            <person name="Grigoriev I.V."/>
        </authorList>
    </citation>
    <scope>NUCLEOTIDE SEQUENCE [LARGE SCALE GENOMIC DNA]</scope>
    <source>
        <strain evidence="3 4">CCMP1335</strain>
    </source>
</reference>
<proteinExistence type="predicted"/>
<keyword evidence="4" id="KW-1185">Reference proteome</keyword>
<reference evidence="3 4" key="1">
    <citation type="journal article" date="2004" name="Science">
        <title>The genome of the diatom Thalassiosira pseudonana: ecology, evolution, and metabolism.</title>
        <authorList>
            <person name="Armbrust E.V."/>
            <person name="Berges J.A."/>
            <person name="Bowler C."/>
            <person name="Green B.R."/>
            <person name="Martinez D."/>
            <person name="Putnam N.H."/>
            <person name="Zhou S."/>
            <person name="Allen A.E."/>
            <person name="Apt K.E."/>
            <person name="Bechner M."/>
            <person name="Brzezinski M.A."/>
            <person name="Chaal B.K."/>
            <person name="Chiovitti A."/>
            <person name="Davis A.K."/>
            <person name="Demarest M.S."/>
            <person name="Detter J.C."/>
            <person name="Glavina T."/>
            <person name="Goodstein D."/>
            <person name="Hadi M.Z."/>
            <person name="Hellsten U."/>
            <person name="Hildebrand M."/>
            <person name="Jenkins B.D."/>
            <person name="Jurka J."/>
            <person name="Kapitonov V.V."/>
            <person name="Kroger N."/>
            <person name="Lau W.W."/>
            <person name="Lane T.W."/>
            <person name="Larimer F.W."/>
            <person name="Lippmeier J.C."/>
            <person name="Lucas S."/>
            <person name="Medina M."/>
            <person name="Montsant A."/>
            <person name="Obornik M."/>
            <person name="Parker M.S."/>
            <person name="Palenik B."/>
            <person name="Pazour G.J."/>
            <person name="Richardson P.M."/>
            <person name="Rynearson T.A."/>
            <person name="Saito M.A."/>
            <person name="Schwartz D.C."/>
            <person name="Thamatrakoln K."/>
            <person name="Valentin K."/>
            <person name="Vardi A."/>
            <person name="Wilkerson F.P."/>
            <person name="Rokhsar D.S."/>
        </authorList>
    </citation>
    <scope>NUCLEOTIDE SEQUENCE [LARGE SCALE GENOMIC DNA]</scope>
    <source>
        <strain evidence="3 4">CCMP1335</strain>
    </source>
</reference>